<comment type="caution">
    <text evidence="8">The sequence shown here is derived from an EMBL/GenBank/DDBJ whole genome shotgun (WGS) entry which is preliminary data.</text>
</comment>
<keyword evidence="9" id="KW-1185">Reference proteome</keyword>
<reference evidence="8 9" key="1">
    <citation type="journal article" date="2023" name="Commun. Biol.">
        <title>Genome analysis of Parmales, the sister group of diatoms, reveals the evolutionary specialization of diatoms from phago-mixotrophs to photoautotrophs.</title>
        <authorList>
            <person name="Ban H."/>
            <person name="Sato S."/>
            <person name="Yoshikawa S."/>
            <person name="Yamada K."/>
            <person name="Nakamura Y."/>
            <person name="Ichinomiya M."/>
            <person name="Sato N."/>
            <person name="Blanc-Mathieu R."/>
            <person name="Endo H."/>
            <person name="Kuwata A."/>
            <person name="Ogata H."/>
        </authorList>
    </citation>
    <scope>NUCLEOTIDE SEQUENCE [LARGE SCALE GENOMIC DNA]</scope>
</reference>
<feature type="domain" description="BART" evidence="7">
    <location>
        <begin position="22"/>
        <end position="134"/>
    </location>
</feature>
<evidence type="ECO:0000256" key="3">
    <source>
        <dbReference type="ARBA" id="ARBA00022490"/>
    </source>
</evidence>
<evidence type="ECO:0000313" key="9">
    <source>
        <dbReference type="Proteomes" id="UP001165060"/>
    </source>
</evidence>
<evidence type="ECO:0000313" key="8">
    <source>
        <dbReference type="EMBL" id="GMI23797.1"/>
    </source>
</evidence>
<evidence type="ECO:0000256" key="1">
    <source>
        <dbReference type="ARBA" id="ARBA00004138"/>
    </source>
</evidence>
<dbReference type="Gene3D" id="1.20.1520.10">
    <property type="entry name" value="ADP-ribosylation factor-like 2-binding protein, domain"/>
    <property type="match status" value="1"/>
</dbReference>
<evidence type="ECO:0000259" key="7">
    <source>
        <dbReference type="Pfam" id="PF11527"/>
    </source>
</evidence>
<keyword evidence="5" id="KW-0966">Cell projection</keyword>
<feature type="region of interest" description="Disordered" evidence="6">
    <location>
        <begin position="143"/>
        <end position="167"/>
    </location>
</feature>
<evidence type="ECO:0000256" key="4">
    <source>
        <dbReference type="ARBA" id="ARBA00023069"/>
    </source>
</evidence>
<sequence length="167" mass="18924">MSESKNSDEDYGVDEAKMEANAAVLKRAMQYCWSENFLGRFRRFFTDKAYVFEDHAKENMAVSKTEVVSAPVVEHTLPHMECFQEYDNAEFYQQLLECQQNPNITPEETLFIQCLLASADYDSFYSVMVKEAKKLIIMKNAGREPEDVAESKGADDGDEGGGEKGSK</sequence>
<dbReference type="InterPro" id="IPR042541">
    <property type="entry name" value="BART_sf"/>
</dbReference>
<evidence type="ECO:0000256" key="6">
    <source>
        <dbReference type="SAM" id="MobiDB-lite"/>
    </source>
</evidence>
<dbReference type="Proteomes" id="UP001165060">
    <property type="component" value="Unassembled WGS sequence"/>
</dbReference>
<dbReference type="InterPro" id="IPR023379">
    <property type="entry name" value="BART_dom"/>
</dbReference>
<proteinExistence type="predicted"/>
<organism evidence="8 9">
    <name type="scientific">Tetraparma gracilis</name>
    <dbReference type="NCBI Taxonomy" id="2962635"/>
    <lineage>
        <taxon>Eukaryota</taxon>
        <taxon>Sar</taxon>
        <taxon>Stramenopiles</taxon>
        <taxon>Ochrophyta</taxon>
        <taxon>Bolidophyceae</taxon>
        <taxon>Parmales</taxon>
        <taxon>Triparmaceae</taxon>
        <taxon>Tetraparma</taxon>
    </lineage>
</organism>
<keyword evidence="3" id="KW-0963">Cytoplasm</keyword>
<evidence type="ECO:0000256" key="5">
    <source>
        <dbReference type="ARBA" id="ARBA00023273"/>
    </source>
</evidence>
<dbReference type="Pfam" id="PF11527">
    <property type="entry name" value="ARL2_Bind_BART"/>
    <property type="match status" value="1"/>
</dbReference>
<gene>
    <name evidence="8" type="ORF">TeGR_g13267</name>
</gene>
<accession>A0ABQ6MCH3</accession>
<comment type="subcellular location">
    <subcellularLocation>
        <location evidence="1">Cell projection</location>
        <location evidence="1">Cilium</location>
    </subcellularLocation>
    <subcellularLocation>
        <location evidence="2">Cytoplasm</location>
    </subcellularLocation>
</comment>
<evidence type="ECO:0000256" key="2">
    <source>
        <dbReference type="ARBA" id="ARBA00004496"/>
    </source>
</evidence>
<name>A0ABQ6MCH3_9STRA</name>
<protein>
    <recommendedName>
        <fullName evidence="7">BART domain-containing protein</fullName>
    </recommendedName>
</protein>
<keyword evidence="4" id="KW-0969">Cilium</keyword>
<dbReference type="EMBL" id="BRYB01002677">
    <property type="protein sequence ID" value="GMI23797.1"/>
    <property type="molecule type" value="Genomic_DNA"/>
</dbReference>